<dbReference type="Proteomes" id="UP000317940">
    <property type="component" value="Unassembled WGS sequence"/>
</dbReference>
<evidence type="ECO:0000256" key="1">
    <source>
        <dbReference type="SAM" id="MobiDB-lite"/>
    </source>
</evidence>
<evidence type="ECO:0000313" key="2">
    <source>
        <dbReference type="EMBL" id="TWF71544.1"/>
    </source>
</evidence>
<feature type="region of interest" description="Disordered" evidence="1">
    <location>
        <begin position="1"/>
        <end position="50"/>
    </location>
</feature>
<comment type="caution">
    <text evidence="2">The sequence shown here is derived from an EMBL/GenBank/DDBJ whole genome shotgun (WGS) entry which is preliminary data.</text>
</comment>
<keyword evidence="3" id="KW-1185">Reference proteome</keyword>
<name>A0A561S9L1_9ACTN</name>
<dbReference type="PROSITE" id="PS51257">
    <property type="entry name" value="PROKAR_LIPOPROTEIN"/>
    <property type="match status" value="1"/>
</dbReference>
<feature type="compositionally biased region" description="Polar residues" evidence="1">
    <location>
        <begin position="1"/>
        <end position="15"/>
    </location>
</feature>
<protein>
    <submittedName>
        <fullName evidence="2">Uncharacterized protein</fullName>
    </submittedName>
</protein>
<organism evidence="2 3">
    <name type="scientific">Kitasatospora viridis</name>
    <dbReference type="NCBI Taxonomy" id="281105"/>
    <lineage>
        <taxon>Bacteria</taxon>
        <taxon>Bacillati</taxon>
        <taxon>Actinomycetota</taxon>
        <taxon>Actinomycetes</taxon>
        <taxon>Kitasatosporales</taxon>
        <taxon>Streptomycetaceae</taxon>
        <taxon>Kitasatospora</taxon>
    </lineage>
</organism>
<proteinExistence type="predicted"/>
<gene>
    <name evidence="2" type="ORF">FHX73_19174</name>
</gene>
<evidence type="ECO:0000313" key="3">
    <source>
        <dbReference type="Proteomes" id="UP000317940"/>
    </source>
</evidence>
<dbReference type="AlphaFoldDB" id="A0A561S9L1"/>
<dbReference type="EMBL" id="VIWT01000009">
    <property type="protein sequence ID" value="TWF71544.1"/>
    <property type="molecule type" value="Genomic_DNA"/>
</dbReference>
<reference evidence="2 3" key="1">
    <citation type="submission" date="2019-06" db="EMBL/GenBank/DDBJ databases">
        <title>Sequencing the genomes of 1000 actinobacteria strains.</title>
        <authorList>
            <person name="Klenk H.-P."/>
        </authorList>
    </citation>
    <scope>NUCLEOTIDE SEQUENCE [LARGE SCALE GENOMIC DNA]</scope>
    <source>
        <strain evidence="2 3">DSM 44826</strain>
    </source>
</reference>
<accession>A0A561S9L1</accession>
<sequence length="90" mass="9279">MTASGRVAASSSATGSCLPANRRRSSASGSANRVPGGRVSTACHTRTRTRTRARTRTLLACIDGLVMESLLTGGTISRDTFVGLLAAALR</sequence>